<organism evidence="6 7">
    <name type="scientific">Nelumbo nucifera</name>
    <name type="common">Sacred lotus</name>
    <dbReference type="NCBI Taxonomy" id="4432"/>
    <lineage>
        <taxon>Eukaryota</taxon>
        <taxon>Viridiplantae</taxon>
        <taxon>Streptophyta</taxon>
        <taxon>Embryophyta</taxon>
        <taxon>Tracheophyta</taxon>
        <taxon>Spermatophyta</taxon>
        <taxon>Magnoliopsida</taxon>
        <taxon>Proteales</taxon>
        <taxon>Nelumbonaceae</taxon>
        <taxon>Nelumbo</taxon>
    </lineage>
</organism>
<proteinExistence type="inferred from homology"/>
<comment type="similarity">
    <text evidence="1">Belongs to the DEFL family.</text>
</comment>
<reference evidence="6 7" key="1">
    <citation type="journal article" date="2020" name="Mol. Biol. Evol.">
        <title>Distinct Expression and Methylation Patterns for Genes with Different Fates following a Single Whole-Genome Duplication in Flowering Plants.</title>
        <authorList>
            <person name="Shi T."/>
            <person name="Rahmani R.S."/>
            <person name="Gugger P.F."/>
            <person name="Wang M."/>
            <person name="Li H."/>
            <person name="Zhang Y."/>
            <person name="Li Z."/>
            <person name="Wang Q."/>
            <person name="Van de Peer Y."/>
            <person name="Marchal K."/>
            <person name="Chen J."/>
        </authorList>
    </citation>
    <scope>NUCLEOTIDE SEQUENCE [LARGE SCALE GENOMIC DNA]</scope>
    <source>
        <tissue evidence="6">Leaf</tissue>
    </source>
</reference>
<dbReference type="InterPro" id="IPR010851">
    <property type="entry name" value="DEFL"/>
</dbReference>
<evidence type="ECO:0000256" key="4">
    <source>
        <dbReference type="ARBA" id="ARBA00022821"/>
    </source>
</evidence>
<sequence length="78" mass="8427">MAMFFGCFFFCVLLVLSVASVLPSSDALDADNCRKVVFTPGICNLPLCKSWCSRNFGGQATCFNNDESSTSACVCVYC</sequence>
<dbReference type="GO" id="GO:0050832">
    <property type="term" value="P:defense response to fungus"/>
    <property type="evidence" value="ECO:0007669"/>
    <property type="project" value="UniProtKB-KW"/>
</dbReference>
<evidence type="ECO:0000256" key="5">
    <source>
        <dbReference type="SAM" id="SignalP"/>
    </source>
</evidence>
<feature type="signal peptide" evidence="5">
    <location>
        <begin position="1"/>
        <end position="19"/>
    </location>
</feature>
<feature type="chain" id="PRO_5032890749" evidence="5">
    <location>
        <begin position="20"/>
        <end position="78"/>
    </location>
</feature>
<keyword evidence="2" id="KW-0929">Antimicrobial</keyword>
<keyword evidence="3" id="KW-0295">Fungicide</keyword>
<protein>
    <submittedName>
        <fullName evidence="6">Uncharacterized protein</fullName>
    </submittedName>
</protein>
<dbReference type="GO" id="GO:0031640">
    <property type="term" value="P:killing of cells of another organism"/>
    <property type="evidence" value="ECO:0007669"/>
    <property type="project" value="UniProtKB-KW"/>
</dbReference>
<keyword evidence="7" id="KW-1185">Reference proteome</keyword>
<keyword evidence="5" id="KW-0732">Signal</keyword>
<evidence type="ECO:0000256" key="2">
    <source>
        <dbReference type="ARBA" id="ARBA00022529"/>
    </source>
</evidence>
<name>A0A822ZR09_NELNU</name>
<dbReference type="AlphaFoldDB" id="A0A822ZR09"/>
<comment type="caution">
    <text evidence="6">The sequence shown here is derived from an EMBL/GenBank/DDBJ whole genome shotgun (WGS) entry which is preliminary data.</text>
</comment>
<dbReference type="Proteomes" id="UP000607653">
    <property type="component" value="Unassembled WGS sequence"/>
</dbReference>
<evidence type="ECO:0000313" key="7">
    <source>
        <dbReference type="Proteomes" id="UP000607653"/>
    </source>
</evidence>
<dbReference type="EMBL" id="DUZY01000007">
    <property type="protein sequence ID" value="DAD45376.1"/>
    <property type="molecule type" value="Genomic_DNA"/>
</dbReference>
<evidence type="ECO:0000313" key="6">
    <source>
        <dbReference type="EMBL" id="DAD45376.1"/>
    </source>
</evidence>
<keyword evidence="4" id="KW-0611">Plant defense</keyword>
<gene>
    <name evidence="6" type="ORF">HUJ06_003606</name>
</gene>
<accession>A0A822ZR09</accession>
<evidence type="ECO:0000256" key="3">
    <source>
        <dbReference type="ARBA" id="ARBA00022577"/>
    </source>
</evidence>
<evidence type="ECO:0000256" key="1">
    <source>
        <dbReference type="ARBA" id="ARBA00006722"/>
    </source>
</evidence>
<dbReference type="Pfam" id="PF07333">
    <property type="entry name" value="SLR1-BP"/>
    <property type="match status" value="1"/>
</dbReference>